<dbReference type="InterPro" id="IPR013083">
    <property type="entry name" value="Znf_RING/FYVE/PHD"/>
</dbReference>
<comment type="caution">
    <text evidence="5">The sequence shown here is derived from an EMBL/GenBank/DDBJ whole genome shotgun (WGS) entry which is preliminary data.</text>
</comment>
<dbReference type="InterPro" id="IPR018957">
    <property type="entry name" value="Znf_C3HC4_RING-type"/>
</dbReference>
<proteinExistence type="predicted"/>
<dbReference type="GO" id="GO:0008270">
    <property type="term" value="F:zinc ion binding"/>
    <property type="evidence" value="ECO:0007669"/>
    <property type="project" value="UniProtKB-KW"/>
</dbReference>
<feature type="non-terminal residue" evidence="5">
    <location>
        <position position="1"/>
    </location>
</feature>
<keyword evidence="3" id="KW-0862">Zinc</keyword>
<sequence>AHLTKSFTGSPLHSLPIHIQLCHIYFSPPTNATITPCGHVACGPCLFTAVKTALRWETMMMGGAIRDEGGPRCPVCCAPIPGWDGKGGVVVGLVVQVVVAA</sequence>
<evidence type="ECO:0000313" key="5">
    <source>
        <dbReference type="EMBL" id="KAJ3978612.1"/>
    </source>
</evidence>
<gene>
    <name evidence="5" type="ORF">F5890DRAFT_1422470</name>
</gene>
<evidence type="ECO:0000259" key="4">
    <source>
        <dbReference type="Pfam" id="PF00097"/>
    </source>
</evidence>
<dbReference type="AlphaFoldDB" id="A0AA38UP28"/>
<keyword evidence="2" id="KW-0863">Zinc-finger</keyword>
<name>A0AA38UP28_9AGAR</name>
<feature type="domain" description="Zinc finger C3HC4 RING-type" evidence="4">
    <location>
        <begin position="22"/>
        <end position="76"/>
    </location>
</feature>
<dbReference type="EMBL" id="MU802931">
    <property type="protein sequence ID" value="KAJ3978612.1"/>
    <property type="molecule type" value="Genomic_DNA"/>
</dbReference>
<keyword evidence="1" id="KW-0479">Metal-binding</keyword>
<protein>
    <recommendedName>
        <fullName evidence="4">Zinc finger C3HC4 RING-type domain-containing protein</fullName>
    </recommendedName>
</protein>
<dbReference type="SUPFAM" id="SSF57850">
    <property type="entry name" value="RING/U-box"/>
    <property type="match status" value="1"/>
</dbReference>
<dbReference type="Gene3D" id="3.30.40.10">
    <property type="entry name" value="Zinc/RING finger domain, C3HC4 (zinc finger)"/>
    <property type="match status" value="1"/>
</dbReference>
<reference evidence="5" key="1">
    <citation type="submission" date="2022-08" db="EMBL/GenBank/DDBJ databases">
        <authorList>
            <consortium name="DOE Joint Genome Institute"/>
            <person name="Min B."/>
            <person name="Riley R."/>
            <person name="Sierra-Patev S."/>
            <person name="Naranjo-Ortiz M."/>
            <person name="Looney B."/>
            <person name="Konkel Z."/>
            <person name="Slot J.C."/>
            <person name="Sakamoto Y."/>
            <person name="Steenwyk J.L."/>
            <person name="Rokas A."/>
            <person name="Carro J."/>
            <person name="Camarero S."/>
            <person name="Ferreira P."/>
            <person name="Molpeceres G."/>
            <person name="Ruiz-Duenas F.J."/>
            <person name="Serrano A."/>
            <person name="Henrissat B."/>
            <person name="Drula E."/>
            <person name="Hughes K.W."/>
            <person name="Mata J.L."/>
            <person name="Ishikawa N.K."/>
            <person name="Vargas-Isla R."/>
            <person name="Ushijima S."/>
            <person name="Smith C.A."/>
            <person name="Ahrendt S."/>
            <person name="Andreopoulos W."/>
            <person name="He G."/>
            <person name="Labutti K."/>
            <person name="Lipzen A."/>
            <person name="Ng V."/>
            <person name="Sandor L."/>
            <person name="Barry K."/>
            <person name="Martinez A.T."/>
            <person name="Xiao Y."/>
            <person name="Gibbons J.G."/>
            <person name="Terashima K."/>
            <person name="Hibbett D.S."/>
            <person name="Grigoriev I.V."/>
        </authorList>
    </citation>
    <scope>NUCLEOTIDE SEQUENCE</scope>
    <source>
        <strain evidence="5">TFB7829</strain>
    </source>
</reference>
<accession>A0AA38UP28</accession>
<evidence type="ECO:0000256" key="2">
    <source>
        <dbReference type="ARBA" id="ARBA00022771"/>
    </source>
</evidence>
<evidence type="ECO:0000313" key="6">
    <source>
        <dbReference type="Proteomes" id="UP001163850"/>
    </source>
</evidence>
<dbReference type="Pfam" id="PF00097">
    <property type="entry name" value="zf-C3HC4"/>
    <property type="match status" value="1"/>
</dbReference>
<evidence type="ECO:0000256" key="3">
    <source>
        <dbReference type="ARBA" id="ARBA00022833"/>
    </source>
</evidence>
<evidence type="ECO:0000256" key="1">
    <source>
        <dbReference type="ARBA" id="ARBA00022723"/>
    </source>
</evidence>
<organism evidence="5 6">
    <name type="scientific">Lentinula detonsa</name>
    <dbReference type="NCBI Taxonomy" id="2804962"/>
    <lineage>
        <taxon>Eukaryota</taxon>
        <taxon>Fungi</taxon>
        <taxon>Dikarya</taxon>
        <taxon>Basidiomycota</taxon>
        <taxon>Agaricomycotina</taxon>
        <taxon>Agaricomycetes</taxon>
        <taxon>Agaricomycetidae</taxon>
        <taxon>Agaricales</taxon>
        <taxon>Marasmiineae</taxon>
        <taxon>Omphalotaceae</taxon>
        <taxon>Lentinula</taxon>
    </lineage>
</organism>
<dbReference type="Proteomes" id="UP001163850">
    <property type="component" value="Unassembled WGS sequence"/>
</dbReference>